<evidence type="ECO:0000259" key="5">
    <source>
        <dbReference type="Pfam" id="PF08409"/>
    </source>
</evidence>
<keyword evidence="1" id="KW-0677">Repeat</keyword>
<proteinExistence type="predicted"/>
<evidence type="ECO:0000313" key="6">
    <source>
        <dbReference type="EMBL" id="EDS45886.1"/>
    </source>
</evidence>
<dbReference type="OrthoDB" id="66906at2759"/>
<dbReference type="Pfam" id="PF08409">
    <property type="entry name" value="TMTC_DUF1736"/>
    <property type="match status" value="1"/>
</dbReference>
<dbReference type="AlphaFoldDB" id="B0XE53"/>
<evidence type="ECO:0000256" key="1">
    <source>
        <dbReference type="ARBA" id="ARBA00022737"/>
    </source>
</evidence>
<keyword evidence="3 4" id="KW-0472">Membrane</keyword>
<evidence type="ECO:0000256" key="4">
    <source>
        <dbReference type="SAM" id="Phobius"/>
    </source>
</evidence>
<dbReference type="PANTHER" id="PTHR44395:SF1">
    <property type="entry name" value="PROTEIN O-MANNOSYL-TRANSFERASE TMTC3"/>
    <property type="match status" value="1"/>
</dbReference>
<keyword evidence="8" id="KW-1185">Reference proteome</keyword>
<evidence type="ECO:0000313" key="7">
    <source>
        <dbReference type="EnsemblMetazoa" id="CPIJ017556-PA"/>
    </source>
</evidence>
<feature type="domain" description="DUF1736" evidence="5">
    <location>
        <begin position="14"/>
        <end position="81"/>
    </location>
</feature>
<dbReference type="HOGENOM" id="CLU_1929639_0_0_1"/>
<dbReference type="VEuPathDB" id="VectorBase:CPIJ017556"/>
<protein>
    <recommendedName>
        <fullName evidence="5">DUF1736 domain-containing protein</fullName>
    </recommendedName>
</protein>
<dbReference type="PANTHER" id="PTHR44395">
    <property type="match status" value="1"/>
</dbReference>
<feature type="transmembrane region" description="Helical" evidence="4">
    <location>
        <begin position="75"/>
        <end position="92"/>
    </location>
</feature>
<keyword evidence="4" id="KW-0812">Transmembrane</keyword>
<dbReference type="GO" id="GO:0005783">
    <property type="term" value="C:endoplasmic reticulum"/>
    <property type="evidence" value="ECO:0007669"/>
    <property type="project" value="TreeGrafter"/>
</dbReference>
<keyword evidence="2" id="KW-0802">TPR repeat</keyword>
<dbReference type="Proteomes" id="UP000002320">
    <property type="component" value="Unassembled WGS sequence"/>
</dbReference>
<reference evidence="7" key="2">
    <citation type="submission" date="2020-05" db="UniProtKB">
        <authorList>
            <consortium name="EnsemblMetazoa"/>
        </authorList>
    </citation>
    <scope>IDENTIFICATION</scope>
    <source>
        <strain evidence="7">JHB</strain>
    </source>
</reference>
<organism>
    <name type="scientific">Culex quinquefasciatus</name>
    <name type="common">Southern house mosquito</name>
    <name type="synonym">Culex pungens</name>
    <dbReference type="NCBI Taxonomy" id="7176"/>
    <lineage>
        <taxon>Eukaryota</taxon>
        <taxon>Metazoa</taxon>
        <taxon>Ecdysozoa</taxon>
        <taxon>Arthropoda</taxon>
        <taxon>Hexapoda</taxon>
        <taxon>Insecta</taxon>
        <taxon>Pterygota</taxon>
        <taxon>Neoptera</taxon>
        <taxon>Endopterygota</taxon>
        <taxon>Diptera</taxon>
        <taxon>Nematocera</taxon>
        <taxon>Culicoidea</taxon>
        <taxon>Culicidae</taxon>
        <taxon>Culicinae</taxon>
        <taxon>Culicini</taxon>
        <taxon>Culex</taxon>
        <taxon>Culex</taxon>
    </lineage>
</organism>
<evidence type="ECO:0000256" key="2">
    <source>
        <dbReference type="ARBA" id="ARBA00022803"/>
    </source>
</evidence>
<dbReference type="eggNOG" id="KOG1124">
    <property type="taxonomic scope" value="Eukaryota"/>
</dbReference>
<sequence>MRVKVVYSNQLNRVFGKFDNPASVSPTPTRQLSYNYLASVNLWLLLFPCDLCCDWTMGTVPLVESFGDVRNLTTLAAYSLLGVLVWMAFVQVDRQKAAVIVMIKKYFKLNTHREYYALAHTAIRPLKSGKD</sequence>
<keyword evidence="4" id="KW-1133">Transmembrane helix</keyword>
<evidence type="ECO:0000256" key="3">
    <source>
        <dbReference type="ARBA" id="ARBA00023136"/>
    </source>
</evidence>
<accession>B0XE53</accession>
<name>B0XE53_CULQU</name>
<dbReference type="KEGG" id="cqu:CpipJ_CPIJ017556"/>
<dbReference type="EMBL" id="DS232804">
    <property type="protein sequence ID" value="EDS45886.1"/>
    <property type="molecule type" value="Genomic_DNA"/>
</dbReference>
<dbReference type="VEuPathDB" id="VectorBase:CQUJHB013950"/>
<dbReference type="OMA" id="LNTHREY"/>
<dbReference type="EnsemblMetazoa" id="CPIJ017556-RA">
    <property type="protein sequence ID" value="CPIJ017556-PA"/>
    <property type="gene ID" value="CPIJ017556"/>
</dbReference>
<gene>
    <name evidence="7" type="primary">6051489</name>
    <name evidence="6" type="ORF">CpipJ_CPIJ017556</name>
</gene>
<dbReference type="GO" id="GO:0035269">
    <property type="term" value="P:protein O-linked glycosylation via mannose"/>
    <property type="evidence" value="ECO:0007669"/>
    <property type="project" value="TreeGrafter"/>
</dbReference>
<evidence type="ECO:0000313" key="8">
    <source>
        <dbReference type="Proteomes" id="UP000002320"/>
    </source>
</evidence>
<dbReference type="GO" id="GO:0000030">
    <property type="term" value="F:mannosyltransferase activity"/>
    <property type="evidence" value="ECO:0007669"/>
    <property type="project" value="TreeGrafter"/>
</dbReference>
<dbReference type="InterPro" id="IPR013618">
    <property type="entry name" value="TMTC_DUF1736"/>
</dbReference>
<dbReference type="STRING" id="7176.B0XE53"/>
<reference evidence="6" key="1">
    <citation type="submission" date="2007-03" db="EMBL/GenBank/DDBJ databases">
        <title>Annotation of Culex pipiens quinquefasciatus.</title>
        <authorList>
            <consortium name="The Broad Institute Genome Sequencing Platform"/>
            <person name="Atkinson P.W."/>
            <person name="Hemingway J."/>
            <person name="Christensen B.M."/>
            <person name="Higgs S."/>
            <person name="Kodira C."/>
            <person name="Hannick L."/>
            <person name="Megy K."/>
            <person name="O'Leary S."/>
            <person name="Pearson M."/>
            <person name="Haas B.J."/>
            <person name="Mauceli E."/>
            <person name="Wortman J.R."/>
            <person name="Lee N.H."/>
            <person name="Guigo R."/>
            <person name="Stanke M."/>
            <person name="Alvarado L."/>
            <person name="Amedeo P."/>
            <person name="Antoine C.H."/>
            <person name="Arensburger P."/>
            <person name="Bidwell S.L."/>
            <person name="Crawford M."/>
            <person name="Camaro F."/>
            <person name="Devon K."/>
            <person name="Engels R."/>
            <person name="Hammond M."/>
            <person name="Howarth C."/>
            <person name="Koehrsen M."/>
            <person name="Lawson D."/>
            <person name="Montgomery P."/>
            <person name="Nene V."/>
            <person name="Nusbaum C."/>
            <person name="Puiu D."/>
            <person name="Romero-Severson J."/>
            <person name="Severson D.W."/>
            <person name="Shumway M."/>
            <person name="Sisk P."/>
            <person name="Stolte C."/>
            <person name="Zeng Q."/>
            <person name="Eisenstadt E."/>
            <person name="Fraser-Liggett C."/>
            <person name="Strausberg R."/>
            <person name="Galagan J."/>
            <person name="Birren B."/>
            <person name="Collins F.H."/>
        </authorList>
    </citation>
    <scope>NUCLEOTIDE SEQUENCE [LARGE SCALE GENOMIC DNA]</scope>
    <source>
        <strain evidence="6">JHB</strain>
    </source>
</reference>
<dbReference type="InParanoid" id="B0XE53"/>